<dbReference type="Pfam" id="PF21020">
    <property type="entry name" value="Spectrin_4"/>
    <property type="match status" value="1"/>
</dbReference>
<feature type="non-terminal residue" evidence="1">
    <location>
        <position position="150"/>
    </location>
</feature>
<organism evidence="1 2">
    <name type="scientific">Cirrhinus mrigala</name>
    <name type="common">Mrigala</name>
    <dbReference type="NCBI Taxonomy" id="683832"/>
    <lineage>
        <taxon>Eukaryota</taxon>
        <taxon>Metazoa</taxon>
        <taxon>Chordata</taxon>
        <taxon>Craniata</taxon>
        <taxon>Vertebrata</taxon>
        <taxon>Euteleostomi</taxon>
        <taxon>Actinopterygii</taxon>
        <taxon>Neopterygii</taxon>
        <taxon>Teleostei</taxon>
        <taxon>Ostariophysi</taxon>
        <taxon>Cypriniformes</taxon>
        <taxon>Cyprinidae</taxon>
        <taxon>Labeoninae</taxon>
        <taxon>Labeonini</taxon>
        <taxon>Cirrhinus</taxon>
    </lineage>
</organism>
<feature type="non-terminal residue" evidence="1">
    <location>
        <position position="1"/>
    </location>
</feature>
<accession>A0ABD0PGS5</accession>
<protein>
    <submittedName>
        <fullName evidence="1">Uncharacterized protein</fullName>
    </submittedName>
</protein>
<dbReference type="Gene3D" id="1.20.58.60">
    <property type="match status" value="2"/>
</dbReference>
<dbReference type="SUPFAM" id="SSF46966">
    <property type="entry name" value="Spectrin repeat"/>
    <property type="match status" value="1"/>
</dbReference>
<sequence>DIRLLSAGKPAQHTIEVERDLDKADGMIHLLFNDVQLLKDGRHLQAEQMYRRVYRLHERLVNLRSDYNLRLKPSISTASHVSITHISQKPVQRVRPELDEVTLRYAQDLIDTAEWGIDLPSVESQLGSHRGLHQTIEDFKAKIERARADE</sequence>
<reference evidence="1 2" key="1">
    <citation type="submission" date="2024-05" db="EMBL/GenBank/DDBJ databases">
        <title>Genome sequencing and assembly of Indian major carp, Cirrhinus mrigala (Hamilton, 1822).</title>
        <authorList>
            <person name="Mohindra V."/>
            <person name="Chowdhury L.M."/>
            <person name="Lal K."/>
            <person name="Jena J.K."/>
        </authorList>
    </citation>
    <scope>NUCLEOTIDE SEQUENCE [LARGE SCALE GENOMIC DNA]</scope>
    <source>
        <strain evidence="1">CM1030</strain>
        <tissue evidence="1">Blood</tissue>
    </source>
</reference>
<dbReference type="AlphaFoldDB" id="A0ABD0PGS5"/>
<evidence type="ECO:0000313" key="2">
    <source>
        <dbReference type="Proteomes" id="UP001529510"/>
    </source>
</evidence>
<dbReference type="InterPro" id="IPR043197">
    <property type="entry name" value="Plakin"/>
</dbReference>
<dbReference type="Proteomes" id="UP001529510">
    <property type="component" value="Unassembled WGS sequence"/>
</dbReference>
<dbReference type="PANTHER" id="PTHR23169:SF20">
    <property type="entry name" value="PLECTIN"/>
    <property type="match status" value="1"/>
</dbReference>
<keyword evidence="2" id="KW-1185">Reference proteome</keyword>
<dbReference type="EMBL" id="JAMKFB020000016">
    <property type="protein sequence ID" value="KAL0173269.1"/>
    <property type="molecule type" value="Genomic_DNA"/>
</dbReference>
<dbReference type="PANTHER" id="PTHR23169">
    <property type="entry name" value="ENVOPLAKIN"/>
    <property type="match status" value="1"/>
</dbReference>
<comment type="caution">
    <text evidence="1">The sequence shown here is derived from an EMBL/GenBank/DDBJ whole genome shotgun (WGS) entry which is preliminary data.</text>
</comment>
<gene>
    <name evidence="1" type="ORF">M9458_033580</name>
</gene>
<name>A0ABD0PGS5_CIRMR</name>
<dbReference type="InterPro" id="IPR049538">
    <property type="entry name" value="PCN-like_spectrin-like_rpt"/>
</dbReference>
<evidence type="ECO:0000313" key="1">
    <source>
        <dbReference type="EMBL" id="KAL0173269.1"/>
    </source>
</evidence>
<proteinExistence type="predicted"/>